<reference evidence="2" key="1">
    <citation type="journal article" date="2022" name="Cell">
        <title>Repeat-based holocentromeres influence genome architecture and karyotype evolution.</title>
        <authorList>
            <person name="Hofstatter P.G."/>
            <person name="Thangavel G."/>
            <person name="Lux T."/>
            <person name="Neumann P."/>
            <person name="Vondrak T."/>
            <person name="Novak P."/>
            <person name="Zhang M."/>
            <person name="Costa L."/>
            <person name="Castellani M."/>
            <person name="Scott A."/>
            <person name="Toegelov H."/>
            <person name="Fuchs J."/>
            <person name="Mata-Sucre Y."/>
            <person name="Dias Y."/>
            <person name="Vanzela A.L.L."/>
            <person name="Huettel B."/>
            <person name="Almeida C.C.S."/>
            <person name="Simkova H."/>
            <person name="Souza G."/>
            <person name="Pedrosa-Harand A."/>
            <person name="Macas J."/>
            <person name="Mayer K.F.X."/>
            <person name="Houben A."/>
            <person name="Marques A."/>
        </authorList>
    </citation>
    <scope>NUCLEOTIDE SEQUENCE</scope>
    <source>
        <strain evidence="2">RhyBre1mFocal</strain>
    </source>
</reference>
<gene>
    <name evidence="2" type="ORF">LUZ63_010508</name>
</gene>
<comment type="caution">
    <text evidence="2">The sequence shown here is derived from an EMBL/GenBank/DDBJ whole genome shotgun (WGS) entry which is preliminary data.</text>
</comment>
<dbReference type="PANTHER" id="PTHR31801:SF1">
    <property type="entry name" value="SPHINGOMYELIN PHOSPHODIESTERASE"/>
    <property type="match status" value="1"/>
</dbReference>
<evidence type="ECO:0000313" key="3">
    <source>
        <dbReference type="Proteomes" id="UP001151287"/>
    </source>
</evidence>
<dbReference type="PANTHER" id="PTHR31801">
    <property type="entry name" value="ALTERED INHERITANCE OF MITOCHONDRIA PROTEIN 24, MITOCHONDRIAL"/>
    <property type="match status" value="1"/>
</dbReference>
<dbReference type="EMBL" id="JAMQYH010000003">
    <property type="protein sequence ID" value="KAJ1693810.1"/>
    <property type="molecule type" value="Genomic_DNA"/>
</dbReference>
<evidence type="ECO:0008006" key="4">
    <source>
        <dbReference type="Google" id="ProtNLM"/>
    </source>
</evidence>
<protein>
    <recommendedName>
        <fullName evidence="4">Sphingomyelin phosphodiesterase 4</fullName>
    </recommendedName>
</protein>
<keyword evidence="1" id="KW-0472">Membrane</keyword>
<feature type="transmembrane region" description="Helical" evidence="1">
    <location>
        <begin position="664"/>
        <end position="684"/>
    </location>
</feature>
<evidence type="ECO:0000256" key="1">
    <source>
        <dbReference type="SAM" id="Phobius"/>
    </source>
</evidence>
<name>A0A9Q0HQ38_9POAL</name>
<keyword evidence="3" id="KW-1185">Reference proteome</keyword>
<keyword evidence="1" id="KW-0812">Transmembrane</keyword>
<sequence length="731" mass="83405">MDSQTLAQDLEASIISATTPPKIAAALSSIAAFLRRHTSDQLRPFFSFVFPSLLRRLFGFDSISWLEIAASERELSSQLFTFLAPDGPLFSSISSVDQESLVRYIFPTERLPEWMRYALQSSISSEVLASISPLFSSRIKEDELQNLKQIQLNVFQYYIFWFAYYPVSRGTAALSNSGSGRATRKTRLENWVSSIPVISSSGRKPGQKPESSLYLQLLYSYLKVFVPKLGSGSFMPYRSSLLNYSMNDDELAYLQAEFVVQTFVQFWMVDNDLSPLPAQVARPLGLSFLYQAMLSTTPPTPGLGDVLRLLVNYLHWCPSSPKDGNPHMLFEKLLQRLLYRFILRSFLYCPIGASVKNSVQIFSLWMTYIQPWHISKEDFSEFESTKERIDEGGNHREKGYTVAWRGYVLDNYLFYSSMVVHFLEFAHKFIHADVESVIKMVSEVLEVLCSSTELLDLLYQINTAYSIKQAVSSSYMTNDLYKYVPSIQEKLQDWEDGMWDSDINVSILQERNSMDLRFFSDRDDGASNLLQLLILRAEHEIHLLSGDVSRHLQFLDSIKAKVKKLFGDQIAKTPAKISPKESPANQKEYFTLRRPKVGKYKGDWMKRPISDTEVAWLAVVFIRVSDWLNQYLSLDGSVETDDVGPTYVEVKDNEVRQITGPKEVLWLLLMLVFSWFGVMCNLVLGFMRRHGMKINLRFLASKRLVAIFVLSALWPVIARGLSGAGVVLGLS</sequence>
<keyword evidence="1" id="KW-1133">Transmembrane helix</keyword>
<dbReference type="AlphaFoldDB" id="A0A9Q0HQ38"/>
<dbReference type="OrthoDB" id="10251508at2759"/>
<organism evidence="2 3">
    <name type="scientific">Rhynchospora breviuscula</name>
    <dbReference type="NCBI Taxonomy" id="2022672"/>
    <lineage>
        <taxon>Eukaryota</taxon>
        <taxon>Viridiplantae</taxon>
        <taxon>Streptophyta</taxon>
        <taxon>Embryophyta</taxon>
        <taxon>Tracheophyta</taxon>
        <taxon>Spermatophyta</taxon>
        <taxon>Magnoliopsida</taxon>
        <taxon>Liliopsida</taxon>
        <taxon>Poales</taxon>
        <taxon>Cyperaceae</taxon>
        <taxon>Cyperoideae</taxon>
        <taxon>Rhynchosporeae</taxon>
        <taxon>Rhynchospora</taxon>
    </lineage>
</organism>
<accession>A0A9Q0HQ38</accession>
<dbReference type="Proteomes" id="UP001151287">
    <property type="component" value="Unassembled WGS sequence"/>
</dbReference>
<proteinExistence type="predicted"/>
<feature type="transmembrane region" description="Helical" evidence="1">
    <location>
        <begin position="704"/>
        <end position="730"/>
    </location>
</feature>
<evidence type="ECO:0000313" key="2">
    <source>
        <dbReference type="EMBL" id="KAJ1693810.1"/>
    </source>
</evidence>